<gene>
    <name evidence="1" type="primary">93</name>
    <name evidence="1" type="ORF">SEA_ASAPAG_93</name>
</gene>
<protein>
    <submittedName>
        <fullName evidence="1">Uncharacterized protein</fullName>
    </submittedName>
</protein>
<keyword evidence="2" id="KW-1185">Reference proteome</keyword>
<dbReference type="KEGG" id="vg:55010508"/>
<evidence type="ECO:0000313" key="2">
    <source>
        <dbReference type="Proteomes" id="UP000289785"/>
    </source>
</evidence>
<reference evidence="1 2" key="1">
    <citation type="submission" date="2019-01" db="EMBL/GenBank/DDBJ databases">
        <authorList>
            <person name="Case A."/>
            <person name="Jordan N."/>
            <person name="Abdul-Shukar N."/>
            <person name="Baronian N."/>
            <person name="Bartlett E."/>
            <person name="Cordova J."/>
            <person name="Doering K."/>
            <person name="Downer L."/>
            <person name="Harrington M."/>
            <person name="Nillson B."/>
            <person name="Rencher J."/>
            <person name="Sandoval D."/>
            <person name="Weiss L."/>
            <person name="West E."/>
            <person name="Koga A.P."/>
            <person name="Garlena R.A."/>
            <person name="Russell D.A."/>
            <person name="Pope W.H."/>
            <person name="Jacobs-Sera D."/>
            <person name="Hatfull G.F."/>
        </authorList>
    </citation>
    <scope>NUCLEOTIDE SEQUENCE [LARGE SCALE GENOMIC DNA]</scope>
</reference>
<name>A0A410TDY5_9CAUD</name>
<sequence>MNDRESRDAVGSDRTYIAYGQHIGSDLEYARGKVLAYQPSPTVLIETPDGRRVWWAAHLTQEAQQ</sequence>
<accession>A0A410TDY5</accession>
<proteinExistence type="predicted"/>
<dbReference type="RefSeq" id="YP_009819138.1">
    <property type="nucleotide sequence ID" value="NC_048146.1"/>
</dbReference>
<dbReference type="EMBL" id="MK376961">
    <property type="protein sequence ID" value="QAU07232.1"/>
    <property type="molecule type" value="Genomic_DNA"/>
</dbReference>
<organism evidence="1 2">
    <name type="scientific">Gordonia phage Asapag</name>
    <dbReference type="NCBI Taxonomy" id="2507862"/>
    <lineage>
        <taxon>Viruses</taxon>
        <taxon>Duplodnaviria</taxon>
        <taxon>Heunggongvirae</taxon>
        <taxon>Uroviricota</taxon>
        <taxon>Caudoviricetes</taxon>
        <taxon>Langleyhallvirinae</taxon>
        <taxon>Getalongvirus</taxon>
        <taxon>Getalongvirus asapag</taxon>
    </lineage>
</organism>
<dbReference type="GeneID" id="55010508"/>
<dbReference type="Proteomes" id="UP000289785">
    <property type="component" value="Segment"/>
</dbReference>
<evidence type="ECO:0000313" key="1">
    <source>
        <dbReference type="EMBL" id="QAU07232.1"/>
    </source>
</evidence>